<evidence type="ECO:0000313" key="1">
    <source>
        <dbReference type="EMBL" id="RDY11048.1"/>
    </source>
</evidence>
<name>A0A371I7Q1_MUCPR</name>
<protein>
    <submittedName>
        <fullName evidence="1">Uncharacterized protein</fullName>
    </submittedName>
</protein>
<gene>
    <name evidence="1" type="ORF">CR513_04350</name>
</gene>
<sequence>MVNEIGVVDNLRLENQLTELTSLVRKLAVGQHQPSITAKWLSAAEFAIPGTIVPTTLTTTESAISRKLTISRGPD</sequence>
<feature type="non-terminal residue" evidence="1">
    <location>
        <position position="1"/>
    </location>
</feature>
<dbReference type="OrthoDB" id="999762at2759"/>
<evidence type="ECO:0000313" key="2">
    <source>
        <dbReference type="Proteomes" id="UP000257109"/>
    </source>
</evidence>
<accession>A0A371I7Q1</accession>
<dbReference type="Proteomes" id="UP000257109">
    <property type="component" value="Unassembled WGS sequence"/>
</dbReference>
<organism evidence="1 2">
    <name type="scientific">Mucuna pruriens</name>
    <name type="common">Velvet bean</name>
    <name type="synonym">Dolichos pruriens</name>
    <dbReference type="NCBI Taxonomy" id="157652"/>
    <lineage>
        <taxon>Eukaryota</taxon>
        <taxon>Viridiplantae</taxon>
        <taxon>Streptophyta</taxon>
        <taxon>Embryophyta</taxon>
        <taxon>Tracheophyta</taxon>
        <taxon>Spermatophyta</taxon>
        <taxon>Magnoliopsida</taxon>
        <taxon>eudicotyledons</taxon>
        <taxon>Gunneridae</taxon>
        <taxon>Pentapetalae</taxon>
        <taxon>rosids</taxon>
        <taxon>fabids</taxon>
        <taxon>Fabales</taxon>
        <taxon>Fabaceae</taxon>
        <taxon>Papilionoideae</taxon>
        <taxon>50 kb inversion clade</taxon>
        <taxon>NPAAA clade</taxon>
        <taxon>indigoferoid/millettioid clade</taxon>
        <taxon>Phaseoleae</taxon>
        <taxon>Mucuna</taxon>
    </lineage>
</organism>
<proteinExistence type="predicted"/>
<comment type="caution">
    <text evidence="1">The sequence shown here is derived from an EMBL/GenBank/DDBJ whole genome shotgun (WGS) entry which is preliminary data.</text>
</comment>
<dbReference type="EMBL" id="QJKJ01000725">
    <property type="protein sequence ID" value="RDY11048.1"/>
    <property type="molecule type" value="Genomic_DNA"/>
</dbReference>
<reference evidence="1" key="1">
    <citation type="submission" date="2018-05" db="EMBL/GenBank/DDBJ databases">
        <title>Draft genome of Mucuna pruriens seed.</title>
        <authorList>
            <person name="Nnadi N.E."/>
            <person name="Vos R."/>
            <person name="Hasami M.H."/>
            <person name="Devisetty U.K."/>
            <person name="Aguiy J.C."/>
        </authorList>
    </citation>
    <scope>NUCLEOTIDE SEQUENCE [LARGE SCALE GENOMIC DNA]</scope>
    <source>
        <strain evidence="1">JCA_2017</strain>
    </source>
</reference>
<keyword evidence="2" id="KW-1185">Reference proteome</keyword>
<dbReference type="AlphaFoldDB" id="A0A371I7Q1"/>